<dbReference type="SMART" id="SM00028">
    <property type="entry name" value="TPR"/>
    <property type="match status" value="4"/>
</dbReference>
<organism evidence="5 6">
    <name type="scientific">Planktothrix mougeotii LEGE 06226</name>
    <dbReference type="NCBI Taxonomy" id="1828728"/>
    <lineage>
        <taxon>Bacteria</taxon>
        <taxon>Bacillati</taxon>
        <taxon>Cyanobacteriota</taxon>
        <taxon>Cyanophyceae</taxon>
        <taxon>Oscillatoriophycideae</taxon>
        <taxon>Oscillatoriales</taxon>
        <taxon>Microcoleaceae</taxon>
        <taxon>Planktothrix</taxon>
    </lineage>
</organism>
<dbReference type="PANTHER" id="PTHR44858">
    <property type="entry name" value="TETRATRICOPEPTIDE REPEAT PROTEIN 6"/>
    <property type="match status" value="1"/>
</dbReference>
<dbReference type="Pfam" id="PF13181">
    <property type="entry name" value="TPR_8"/>
    <property type="match status" value="1"/>
</dbReference>
<dbReference type="InterPro" id="IPR019734">
    <property type="entry name" value="TPR_rpt"/>
</dbReference>
<evidence type="ECO:0000256" key="3">
    <source>
        <dbReference type="PROSITE-ProRule" id="PRU00339"/>
    </source>
</evidence>
<dbReference type="InterPro" id="IPR011990">
    <property type="entry name" value="TPR-like_helical_dom_sf"/>
</dbReference>
<evidence type="ECO:0000256" key="2">
    <source>
        <dbReference type="ARBA" id="ARBA00022803"/>
    </source>
</evidence>
<evidence type="ECO:0000313" key="6">
    <source>
        <dbReference type="Proteomes" id="UP000640725"/>
    </source>
</evidence>
<protein>
    <submittedName>
        <fullName evidence="5">Tetratricopeptide repeat protein</fullName>
    </submittedName>
</protein>
<proteinExistence type="predicted"/>
<accession>A0ABR9U7J9</accession>
<dbReference type="Gene3D" id="1.25.40.10">
    <property type="entry name" value="Tetratricopeptide repeat domain"/>
    <property type="match status" value="3"/>
</dbReference>
<keyword evidence="4" id="KW-0812">Transmembrane</keyword>
<sequence>MKNLINNFKASLKHNHQKILILILAFLAGVELLGLIYAFNIIRLSQKEKLSLEQSQSWDYYTLASYLSKDPLYDDETKVIESFGKYLILDPQLKIANQVLSIENLGNNSNDRSNICPTSTIDEEQVKNFQTLILASDIAYIKRGKIRFQLGDYQGSINDFNRAIDLNNKNKSTLSKSIASAYFELANSKPKNPYHFFNELSSKGSNPNILLSNINDNSNSAIKFNPNFANAYYLRGYLSYYKIPSHFSVAYGKRNSKEAINKAIEKGIFNENIFFSMIDDFKNAIRNDPFFYKKYPYVLNAINPCPVFSDEYSSLIKNLTEKIKTNPNDGSLYHQRALIYLDSNNNQKAIEDLNQVIQLNSSDNSLKALAYYGLWLAHYKQKNYQEALENINKVIKIYPDFPDLYAIRGLTYYDFSKLSKNTKDLDKVIEDSNHAIKLHEELLKKYNPQEDSRFLDEQPHANAYFIRGLAYYDLGNQTQALSDYLKALPEWSGSMWPALINGPEGGGVREIPFPPGFPP</sequence>
<comment type="caution">
    <text evidence="5">The sequence shown here is derived from an EMBL/GenBank/DDBJ whole genome shotgun (WGS) entry which is preliminary data.</text>
</comment>
<keyword evidence="6" id="KW-1185">Reference proteome</keyword>
<feature type="transmembrane region" description="Helical" evidence="4">
    <location>
        <begin position="20"/>
        <end position="39"/>
    </location>
</feature>
<dbReference type="PROSITE" id="PS50005">
    <property type="entry name" value="TPR"/>
    <property type="match status" value="3"/>
</dbReference>
<dbReference type="EMBL" id="JADEWU010000001">
    <property type="protein sequence ID" value="MBE9141796.1"/>
    <property type="molecule type" value="Genomic_DNA"/>
</dbReference>
<evidence type="ECO:0000313" key="5">
    <source>
        <dbReference type="EMBL" id="MBE9141796.1"/>
    </source>
</evidence>
<dbReference type="Pfam" id="PF13432">
    <property type="entry name" value="TPR_16"/>
    <property type="match status" value="2"/>
</dbReference>
<keyword evidence="1" id="KW-0677">Repeat</keyword>
<feature type="repeat" description="TPR" evidence="3">
    <location>
        <begin position="368"/>
        <end position="401"/>
    </location>
</feature>
<feature type="repeat" description="TPR" evidence="3">
    <location>
        <begin position="330"/>
        <end position="363"/>
    </location>
</feature>
<keyword evidence="4" id="KW-1133">Transmembrane helix</keyword>
<dbReference type="SUPFAM" id="SSF48452">
    <property type="entry name" value="TPR-like"/>
    <property type="match status" value="2"/>
</dbReference>
<evidence type="ECO:0000256" key="1">
    <source>
        <dbReference type="ARBA" id="ARBA00022737"/>
    </source>
</evidence>
<dbReference type="PANTHER" id="PTHR44858:SF1">
    <property type="entry name" value="UDP-N-ACETYLGLUCOSAMINE--PEPTIDE N-ACETYLGLUCOSAMINYLTRANSFERASE SPINDLY-RELATED"/>
    <property type="match status" value="1"/>
</dbReference>
<dbReference type="Proteomes" id="UP000640725">
    <property type="component" value="Unassembled WGS sequence"/>
</dbReference>
<dbReference type="RefSeq" id="WP_193867544.1">
    <property type="nucleotide sequence ID" value="NZ_JADEWU010000001.1"/>
</dbReference>
<feature type="repeat" description="TPR" evidence="3">
    <location>
        <begin position="137"/>
        <end position="170"/>
    </location>
</feature>
<reference evidence="5 6" key="1">
    <citation type="submission" date="2020-10" db="EMBL/GenBank/DDBJ databases">
        <authorList>
            <person name="Castelo-Branco R."/>
            <person name="Eusebio N."/>
            <person name="Adriana R."/>
            <person name="Vieira A."/>
            <person name="Brugerolle De Fraissinette N."/>
            <person name="Rezende De Castro R."/>
            <person name="Schneider M.P."/>
            <person name="Vasconcelos V."/>
            <person name="Leao P.N."/>
        </authorList>
    </citation>
    <scope>NUCLEOTIDE SEQUENCE [LARGE SCALE GENOMIC DNA]</scope>
    <source>
        <strain evidence="5 6">LEGE 06226</strain>
    </source>
</reference>
<keyword evidence="4" id="KW-0472">Membrane</keyword>
<name>A0ABR9U7J9_9CYAN</name>
<evidence type="ECO:0000256" key="4">
    <source>
        <dbReference type="SAM" id="Phobius"/>
    </source>
</evidence>
<keyword evidence="2 3" id="KW-0802">TPR repeat</keyword>
<dbReference type="InterPro" id="IPR050498">
    <property type="entry name" value="Ycf3"/>
</dbReference>
<gene>
    <name evidence="5" type="ORF">IQ236_00985</name>
</gene>